<dbReference type="Proteomes" id="UP000192042">
    <property type="component" value="Chromosome I"/>
</dbReference>
<evidence type="ECO:0000313" key="1">
    <source>
        <dbReference type="EMBL" id="SLM48606.1"/>
    </source>
</evidence>
<accession>A0A1W1I6H0</accession>
<dbReference type="STRING" id="1325564.NSJP_2434"/>
<reference evidence="1 2" key="1">
    <citation type="submission" date="2017-03" db="EMBL/GenBank/DDBJ databases">
        <authorList>
            <person name="Afonso C.L."/>
            <person name="Miller P.J."/>
            <person name="Scott M.A."/>
            <person name="Spackman E."/>
            <person name="Goraichik I."/>
            <person name="Dimitrov K.M."/>
            <person name="Suarez D.L."/>
            <person name="Swayne D.E."/>
        </authorList>
    </citation>
    <scope>NUCLEOTIDE SEQUENCE [LARGE SCALE GENOMIC DNA]</scope>
    <source>
        <strain evidence="1">Genome sequencing of Nitrospira japonica strain NJ11</strain>
    </source>
</reference>
<organism evidence="1 2">
    <name type="scientific">Nitrospira japonica</name>
    <dbReference type="NCBI Taxonomy" id="1325564"/>
    <lineage>
        <taxon>Bacteria</taxon>
        <taxon>Pseudomonadati</taxon>
        <taxon>Nitrospirota</taxon>
        <taxon>Nitrospiria</taxon>
        <taxon>Nitrospirales</taxon>
        <taxon>Nitrospiraceae</taxon>
        <taxon>Nitrospira</taxon>
    </lineage>
</organism>
<dbReference type="RefSeq" id="WP_231989369.1">
    <property type="nucleotide sequence ID" value="NZ_LT828648.1"/>
</dbReference>
<dbReference type="EMBL" id="LT828648">
    <property type="protein sequence ID" value="SLM48606.1"/>
    <property type="molecule type" value="Genomic_DNA"/>
</dbReference>
<proteinExistence type="predicted"/>
<sequence length="132" mass="14607">MADAFSIRDPMIVEVESNENCETSFFARFKETGPARPIVHVRLFERNPAGEWYDVTGWSEHPALPACQAFAQPIEDSGAGLAYLVYGGIYGLRFKAAGSAEPWSLASPHQWGEAYLSLASDRDLRYAVPPKI</sequence>
<evidence type="ECO:0000313" key="2">
    <source>
        <dbReference type="Proteomes" id="UP000192042"/>
    </source>
</evidence>
<dbReference type="KEGG" id="nja:NSJP_2434"/>
<name>A0A1W1I6H0_9BACT</name>
<protein>
    <submittedName>
        <fullName evidence="1">Uncharacterized protein</fullName>
    </submittedName>
</protein>
<gene>
    <name evidence="1" type="ORF">NSJP_2434</name>
</gene>
<dbReference type="AlphaFoldDB" id="A0A1W1I6H0"/>
<keyword evidence="2" id="KW-1185">Reference proteome</keyword>